<dbReference type="PROSITE" id="PS50850">
    <property type="entry name" value="MFS"/>
    <property type="match status" value="1"/>
</dbReference>
<feature type="transmembrane region" description="Helical" evidence="7">
    <location>
        <begin position="496"/>
        <end position="519"/>
    </location>
</feature>
<feature type="transmembrane region" description="Helical" evidence="7">
    <location>
        <begin position="531"/>
        <end position="553"/>
    </location>
</feature>
<evidence type="ECO:0000256" key="5">
    <source>
        <dbReference type="ARBA" id="ARBA00023136"/>
    </source>
</evidence>
<evidence type="ECO:0000256" key="1">
    <source>
        <dbReference type="ARBA" id="ARBA00004651"/>
    </source>
</evidence>
<keyword evidence="3 7" id="KW-0812">Transmembrane</keyword>
<dbReference type="GO" id="GO:0042908">
    <property type="term" value="P:xenobiotic transport"/>
    <property type="evidence" value="ECO:0007669"/>
    <property type="project" value="UniProtKB-ARBA"/>
</dbReference>
<proteinExistence type="inferred from homology"/>
<keyword evidence="4 7" id="KW-1133">Transmembrane helix</keyword>
<accession>A0AAN7SX80</accession>
<evidence type="ECO:0000256" key="7">
    <source>
        <dbReference type="SAM" id="Phobius"/>
    </source>
</evidence>
<dbReference type="InterPro" id="IPR011701">
    <property type="entry name" value="MFS"/>
</dbReference>
<evidence type="ECO:0000313" key="9">
    <source>
        <dbReference type="EMBL" id="KAK5083519.1"/>
    </source>
</evidence>
<dbReference type="Gene3D" id="1.20.1250.20">
    <property type="entry name" value="MFS general substrate transporter like domains"/>
    <property type="match status" value="1"/>
</dbReference>
<protein>
    <recommendedName>
        <fullName evidence="8">Major facilitator superfamily (MFS) profile domain-containing protein</fullName>
    </recommendedName>
</protein>
<dbReference type="GO" id="GO:0005886">
    <property type="term" value="C:plasma membrane"/>
    <property type="evidence" value="ECO:0007669"/>
    <property type="project" value="UniProtKB-SubCell"/>
</dbReference>
<keyword evidence="5 7" id="KW-0472">Membrane</keyword>
<feature type="transmembrane region" description="Helical" evidence="7">
    <location>
        <begin position="215"/>
        <end position="237"/>
    </location>
</feature>
<feature type="domain" description="Major facilitator superfamily (MFS) profile" evidence="8">
    <location>
        <begin position="124"/>
        <end position="555"/>
    </location>
</feature>
<dbReference type="GO" id="GO:0140115">
    <property type="term" value="P:export across plasma membrane"/>
    <property type="evidence" value="ECO:0007669"/>
    <property type="project" value="UniProtKB-ARBA"/>
</dbReference>
<feature type="transmembrane region" description="Helical" evidence="7">
    <location>
        <begin position="278"/>
        <end position="298"/>
    </location>
</feature>
<feature type="transmembrane region" description="Helical" evidence="7">
    <location>
        <begin position="158"/>
        <end position="178"/>
    </location>
</feature>
<feature type="transmembrane region" description="Helical" evidence="7">
    <location>
        <begin position="463"/>
        <end position="484"/>
    </location>
</feature>
<feature type="compositionally biased region" description="Polar residues" evidence="6">
    <location>
        <begin position="49"/>
        <end position="59"/>
    </location>
</feature>
<evidence type="ECO:0000256" key="3">
    <source>
        <dbReference type="ARBA" id="ARBA00022692"/>
    </source>
</evidence>
<dbReference type="PANTHER" id="PTHR23502">
    <property type="entry name" value="MAJOR FACILITATOR SUPERFAMILY"/>
    <property type="match status" value="1"/>
</dbReference>
<feature type="region of interest" description="Disordered" evidence="6">
    <location>
        <begin position="49"/>
        <end position="96"/>
    </location>
</feature>
<evidence type="ECO:0000313" key="10">
    <source>
        <dbReference type="Proteomes" id="UP001309876"/>
    </source>
</evidence>
<dbReference type="PROSITE" id="PS00216">
    <property type="entry name" value="SUGAR_TRANSPORT_1"/>
    <property type="match status" value="1"/>
</dbReference>
<dbReference type="AlphaFoldDB" id="A0AAN7SX80"/>
<comment type="subcellular location">
    <subcellularLocation>
        <location evidence="1">Cell membrane</location>
        <topology evidence="1">Multi-pass membrane protein</topology>
    </subcellularLocation>
</comment>
<feature type="transmembrane region" description="Helical" evidence="7">
    <location>
        <begin position="190"/>
        <end position="209"/>
    </location>
</feature>
<dbReference type="GO" id="GO:0022857">
    <property type="term" value="F:transmembrane transporter activity"/>
    <property type="evidence" value="ECO:0007669"/>
    <property type="project" value="InterPro"/>
</dbReference>
<dbReference type="EMBL" id="JAVRRJ010000006">
    <property type="protein sequence ID" value="KAK5083519.1"/>
    <property type="molecule type" value="Genomic_DNA"/>
</dbReference>
<dbReference type="Proteomes" id="UP001309876">
    <property type="component" value="Unassembled WGS sequence"/>
</dbReference>
<dbReference type="FunFam" id="1.20.1250.20:FF:000082">
    <property type="entry name" value="MFS multidrug transporter, putative"/>
    <property type="match status" value="1"/>
</dbReference>
<dbReference type="Pfam" id="PF07690">
    <property type="entry name" value="MFS_1"/>
    <property type="match status" value="1"/>
</dbReference>
<dbReference type="SUPFAM" id="SSF103473">
    <property type="entry name" value="MFS general substrate transporter"/>
    <property type="match status" value="1"/>
</dbReference>
<reference evidence="9 10" key="1">
    <citation type="submission" date="2023-08" db="EMBL/GenBank/DDBJ databases">
        <title>Black Yeasts Isolated from many extreme environments.</title>
        <authorList>
            <person name="Coleine C."/>
            <person name="Stajich J.E."/>
            <person name="Selbmann L."/>
        </authorList>
    </citation>
    <scope>NUCLEOTIDE SEQUENCE [LARGE SCALE GENOMIC DNA]</scope>
    <source>
        <strain evidence="9 10">CCFEE 5910</strain>
    </source>
</reference>
<comment type="similarity">
    <text evidence="2">Belongs to the major facilitator superfamily.</text>
</comment>
<dbReference type="PANTHER" id="PTHR23502:SF7">
    <property type="entry name" value="DRUG_PROTON ANTIPORTER YHK8-RELATED"/>
    <property type="match status" value="1"/>
</dbReference>
<dbReference type="InterPro" id="IPR005829">
    <property type="entry name" value="Sugar_transporter_CS"/>
</dbReference>
<feature type="transmembrane region" description="Helical" evidence="7">
    <location>
        <begin position="122"/>
        <end position="143"/>
    </location>
</feature>
<evidence type="ECO:0000256" key="2">
    <source>
        <dbReference type="ARBA" id="ARBA00008335"/>
    </source>
</evidence>
<feature type="transmembrane region" description="Helical" evidence="7">
    <location>
        <begin position="393"/>
        <end position="417"/>
    </location>
</feature>
<dbReference type="InterPro" id="IPR036259">
    <property type="entry name" value="MFS_trans_sf"/>
</dbReference>
<dbReference type="CDD" id="cd17323">
    <property type="entry name" value="MFS_Tpo1_MDR_like"/>
    <property type="match status" value="1"/>
</dbReference>
<gene>
    <name evidence="9" type="ORF">LTR05_006021</name>
</gene>
<sequence>MAISQTYHDAATASIPRLMVEDTTASNDVAEKLEAPIFSYGSHLTPVQTSASRRSQLTHTRSHIDGHSYYSSRPSVDENHVNGGNNTKAEEDSADEKGYKEVVWDGPDDPLNPKNFPTWRKWMIVLTLALGSMCVTLTSSIYTTTYDQMNAEFGSSRIVATLGLSLFVFGLGLSPMILGPLSEFFGRRPIYIVGFSMFLVWLIPSAVAQNIQTMLIARFLDGFSGSAFLSVAGGTVGDMFTKETLSAPMMIYSAAPFLGPGIGPIVGGFVNSNIHWRWTYYILLIWAGVMLVAISVLVPETYAPAVLRVKARKLRAETGDESWKSQLEVSDKSILRTVMVSLYRPFLILFLDPMCFSLCLFSAILLGILYLFFGAFPLVFANVYGFNLWQNGLAFLGILIGMLIGITSDPIWHYLYIHQLDVHERKHGERASEPEYRLPSSVVGSWFCVVGLFWFAWTIFSSIHWIVPIIGTAFFGTGIILTYVGIFTFLVEAFPLYAASALSANSFARSSFAGAFPLFGRQMYTTLGFHWASTLLACLTLVMAPFPFLFYVYGKRLRAKSRFSPSQT</sequence>
<organism evidence="9 10">
    <name type="scientific">Lithohypha guttulata</name>
    <dbReference type="NCBI Taxonomy" id="1690604"/>
    <lineage>
        <taxon>Eukaryota</taxon>
        <taxon>Fungi</taxon>
        <taxon>Dikarya</taxon>
        <taxon>Ascomycota</taxon>
        <taxon>Pezizomycotina</taxon>
        <taxon>Eurotiomycetes</taxon>
        <taxon>Chaetothyriomycetidae</taxon>
        <taxon>Chaetothyriales</taxon>
        <taxon>Trichomeriaceae</taxon>
        <taxon>Lithohypha</taxon>
    </lineage>
</organism>
<evidence type="ECO:0000259" key="8">
    <source>
        <dbReference type="PROSITE" id="PS50850"/>
    </source>
</evidence>
<name>A0AAN7SX80_9EURO</name>
<feature type="transmembrane region" description="Helical" evidence="7">
    <location>
        <begin position="249"/>
        <end position="272"/>
    </location>
</feature>
<comment type="caution">
    <text evidence="9">The sequence shown here is derived from an EMBL/GenBank/DDBJ whole genome shotgun (WGS) entry which is preliminary data.</text>
</comment>
<evidence type="ECO:0000256" key="6">
    <source>
        <dbReference type="SAM" id="MobiDB-lite"/>
    </source>
</evidence>
<evidence type="ECO:0000256" key="4">
    <source>
        <dbReference type="ARBA" id="ARBA00022989"/>
    </source>
</evidence>
<keyword evidence="10" id="KW-1185">Reference proteome</keyword>
<dbReference type="InterPro" id="IPR020846">
    <property type="entry name" value="MFS_dom"/>
</dbReference>
<feature type="transmembrane region" description="Helical" evidence="7">
    <location>
        <begin position="438"/>
        <end position="457"/>
    </location>
</feature>
<feature type="transmembrane region" description="Helical" evidence="7">
    <location>
        <begin position="346"/>
        <end position="373"/>
    </location>
</feature>